<evidence type="ECO:0000256" key="2">
    <source>
        <dbReference type="ARBA" id="ARBA00022695"/>
    </source>
</evidence>
<name>A0A9Q3DS44_9BASI</name>
<keyword evidence="10" id="KW-1185">Reference proteome</keyword>
<keyword evidence="3" id="KW-0540">Nuclease</keyword>
<comment type="caution">
    <text evidence="9">The sequence shown here is derived from an EMBL/GenBank/DDBJ whole genome shotgun (WGS) entry which is preliminary data.</text>
</comment>
<dbReference type="GO" id="GO:0016787">
    <property type="term" value="F:hydrolase activity"/>
    <property type="evidence" value="ECO:0007669"/>
    <property type="project" value="UniProtKB-KW"/>
</dbReference>
<dbReference type="InterPro" id="IPR050951">
    <property type="entry name" value="Retrovirus_Pol_polyprotein"/>
</dbReference>
<dbReference type="Gene3D" id="3.30.420.10">
    <property type="entry name" value="Ribonuclease H-like superfamily/Ribonuclease H"/>
    <property type="match status" value="1"/>
</dbReference>
<dbReference type="InterPro" id="IPR043128">
    <property type="entry name" value="Rev_trsase/Diguanyl_cyclase"/>
</dbReference>
<keyword evidence="5" id="KW-0378">Hydrolase</keyword>
<dbReference type="InterPro" id="IPR041373">
    <property type="entry name" value="RT_RNaseH"/>
</dbReference>
<dbReference type="Gene3D" id="3.30.70.270">
    <property type="match status" value="2"/>
</dbReference>
<dbReference type="GO" id="GO:0015074">
    <property type="term" value="P:DNA integration"/>
    <property type="evidence" value="ECO:0007669"/>
    <property type="project" value="InterPro"/>
</dbReference>
<dbReference type="GO" id="GO:0005634">
    <property type="term" value="C:nucleus"/>
    <property type="evidence" value="ECO:0007669"/>
    <property type="project" value="UniProtKB-ARBA"/>
</dbReference>
<keyword evidence="6" id="KW-0694">RNA-binding</keyword>
<dbReference type="Proteomes" id="UP000765509">
    <property type="component" value="Unassembled WGS sequence"/>
</dbReference>
<dbReference type="GO" id="GO:0004519">
    <property type="term" value="F:endonuclease activity"/>
    <property type="evidence" value="ECO:0007669"/>
    <property type="project" value="UniProtKB-KW"/>
</dbReference>
<dbReference type="InterPro" id="IPR012337">
    <property type="entry name" value="RNaseH-like_sf"/>
</dbReference>
<evidence type="ECO:0000256" key="1">
    <source>
        <dbReference type="ARBA" id="ARBA00022679"/>
    </source>
</evidence>
<keyword evidence="7" id="KW-0695">RNA-directed DNA polymerase</keyword>
<dbReference type="EMBL" id="AVOT02018685">
    <property type="protein sequence ID" value="MBW0505753.1"/>
    <property type="molecule type" value="Genomic_DNA"/>
</dbReference>
<evidence type="ECO:0000256" key="6">
    <source>
        <dbReference type="ARBA" id="ARBA00022884"/>
    </source>
</evidence>
<gene>
    <name evidence="9" type="ORF">O181_045468</name>
</gene>
<evidence type="ECO:0000259" key="8">
    <source>
        <dbReference type="PROSITE" id="PS50994"/>
    </source>
</evidence>
<evidence type="ECO:0000256" key="4">
    <source>
        <dbReference type="ARBA" id="ARBA00022759"/>
    </source>
</evidence>
<dbReference type="GO" id="GO:0003723">
    <property type="term" value="F:RNA binding"/>
    <property type="evidence" value="ECO:0007669"/>
    <property type="project" value="UniProtKB-KW"/>
</dbReference>
<dbReference type="PROSITE" id="PS50994">
    <property type="entry name" value="INTEGRASE"/>
    <property type="match status" value="1"/>
</dbReference>
<sequence>MDLPPLSLHDSLEEQWVEEEEAEEIETMLKVVPTAYHKYLNALSKVKEVKLPPHCACDHHIELDGLLPPVGVISIKPRVRNTEGLHFRECRERYHKAKILFNNSTCRFFQEKRWGPSYEEEQVKHVASVLQRLRNNNLFANASKCVFHASGVEYLGYVVSSDGLKMDSSKAQQIWNLPQPKNIKALQYFLGFANFYHCFIKHYSKKITSLTSLLKKNSPFILNEKALSQFHILKEAFTTEPTLSHFNPYLPAIVETDASEHPIAFDSRKLLLAELNYEIHDKEPLAIVWALKCWRYFLLSLSNYFEVLTDHSSPHYFMSSKVLTCCRLATLPDSLSHRDNVYPKRGADFISKNPQNLHQLIKQYGIQESRFFSIKVEIYSDLVYKIQKEVWQEKDYKEILKQLARAYGAITALQLAQIFISHVFSKHGLPVSIVSDRRSLFVSSFWSNLCQNLKIARDLSTSFHPETDGKTERVNQILEKYIWMYVSYHQDYWYTWLPLSEFAHNNAEHLSTNKSLFFTIYGRNLRFDSIYISQDSPSGILSTKLQLVQKAVKEELESAIRRFKKYADRNRSIPPDFQPGDKVWLASKNIKTTIPTKKLSERWLGPFEVIKKIGSHAYQLKLPFQRKSVHSVLHVSLLEPVKQSSIPNCNQFPQPPLLVEEQ</sequence>
<dbReference type="Pfam" id="PF24626">
    <property type="entry name" value="SH3_Tf2-1"/>
    <property type="match status" value="1"/>
</dbReference>
<dbReference type="GO" id="GO:0003964">
    <property type="term" value="F:RNA-directed DNA polymerase activity"/>
    <property type="evidence" value="ECO:0007669"/>
    <property type="project" value="UniProtKB-KW"/>
</dbReference>
<keyword evidence="4" id="KW-0255">Endonuclease</keyword>
<accession>A0A9Q3DS44</accession>
<evidence type="ECO:0000313" key="9">
    <source>
        <dbReference type="EMBL" id="MBW0505753.1"/>
    </source>
</evidence>
<protein>
    <recommendedName>
        <fullName evidence="8">Integrase catalytic domain-containing protein</fullName>
    </recommendedName>
</protein>
<dbReference type="InterPro" id="IPR001584">
    <property type="entry name" value="Integrase_cat-core"/>
</dbReference>
<keyword evidence="1" id="KW-0808">Transferase</keyword>
<evidence type="ECO:0000313" key="10">
    <source>
        <dbReference type="Proteomes" id="UP000765509"/>
    </source>
</evidence>
<proteinExistence type="predicted"/>
<dbReference type="PANTHER" id="PTHR37984:SF5">
    <property type="entry name" value="PROTEIN NYNRIN-LIKE"/>
    <property type="match status" value="1"/>
</dbReference>
<dbReference type="PANTHER" id="PTHR37984">
    <property type="entry name" value="PROTEIN CBG26694"/>
    <property type="match status" value="1"/>
</dbReference>
<reference evidence="9" key="1">
    <citation type="submission" date="2021-03" db="EMBL/GenBank/DDBJ databases">
        <title>Draft genome sequence of rust myrtle Austropuccinia psidii MF-1, a brazilian biotype.</title>
        <authorList>
            <person name="Quecine M.C."/>
            <person name="Pachon D.M.R."/>
            <person name="Bonatelli M.L."/>
            <person name="Correr F.H."/>
            <person name="Franceschini L.M."/>
            <person name="Leite T.F."/>
            <person name="Margarido G.R.A."/>
            <person name="Almeida C.A."/>
            <person name="Ferrarezi J.A."/>
            <person name="Labate C.A."/>
        </authorList>
    </citation>
    <scope>NUCLEOTIDE SEQUENCE</scope>
    <source>
        <strain evidence="9">MF-1</strain>
    </source>
</reference>
<dbReference type="Pfam" id="PF17917">
    <property type="entry name" value="RT_RNaseH"/>
    <property type="match status" value="1"/>
</dbReference>
<dbReference type="SUPFAM" id="SSF53098">
    <property type="entry name" value="Ribonuclease H-like"/>
    <property type="match status" value="1"/>
</dbReference>
<dbReference type="InterPro" id="IPR043502">
    <property type="entry name" value="DNA/RNA_pol_sf"/>
</dbReference>
<dbReference type="FunFam" id="3.30.70.270:FF:000020">
    <property type="entry name" value="Transposon Tf2-6 polyprotein-like Protein"/>
    <property type="match status" value="1"/>
</dbReference>
<feature type="domain" description="Integrase catalytic" evidence="8">
    <location>
        <begin position="328"/>
        <end position="545"/>
    </location>
</feature>
<evidence type="ECO:0000256" key="3">
    <source>
        <dbReference type="ARBA" id="ARBA00022722"/>
    </source>
</evidence>
<evidence type="ECO:0000256" key="5">
    <source>
        <dbReference type="ARBA" id="ARBA00022801"/>
    </source>
</evidence>
<dbReference type="SUPFAM" id="SSF56672">
    <property type="entry name" value="DNA/RNA polymerases"/>
    <property type="match status" value="1"/>
</dbReference>
<dbReference type="InterPro" id="IPR036397">
    <property type="entry name" value="RNaseH_sf"/>
</dbReference>
<dbReference type="AlphaFoldDB" id="A0A9Q3DS44"/>
<dbReference type="InterPro" id="IPR056924">
    <property type="entry name" value="SH3_Tf2-1"/>
</dbReference>
<evidence type="ECO:0000256" key="7">
    <source>
        <dbReference type="ARBA" id="ARBA00022918"/>
    </source>
</evidence>
<dbReference type="OrthoDB" id="2505288at2759"/>
<organism evidence="9 10">
    <name type="scientific">Austropuccinia psidii MF-1</name>
    <dbReference type="NCBI Taxonomy" id="1389203"/>
    <lineage>
        <taxon>Eukaryota</taxon>
        <taxon>Fungi</taxon>
        <taxon>Dikarya</taxon>
        <taxon>Basidiomycota</taxon>
        <taxon>Pucciniomycotina</taxon>
        <taxon>Pucciniomycetes</taxon>
        <taxon>Pucciniales</taxon>
        <taxon>Sphaerophragmiaceae</taxon>
        <taxon>Austropuccinia</taxon>
    </lineage>
</organism>
<keyword evidence="2" id="KW-0548">Nucleotidyltransferase</keyword>